<evidence type="ECO:0008006" key="10">
    <source>
        <dbReference type="Google" id="ProtNLM"/>
    </source>
</evidence>
<accession>A0A9P1H4Q3</accession>
<proteinExistence type="inferred from homology"/>
<feature type="transmembrane region" description="Helical" evidence="7">
    <location>
        <begin position="92"/>
        <end position="112"/>
    </location>
</feature>
<dbReference type="GO" id="GO:0033573">
    <property type="term" value="C:high-affinity iron permease complex"/>
    <property type="evidence" value="ECO:0007669"/>
    <property type="project" value="InterPro"/>
</dbReference>
<dbReference type="AlphaFoldDB" id="A0A9P1H4Q3"/>
<keyword evidence="6 7" id="KW-0472">Membrane</keyword>
<evidence type="ECO:0000256" key="3">
    <source>
        <dbReference type="ARBA" id="ARBA00022496"/>
    </source>
</evidence>
<evidence type="ECO:0000256" key="2">
    <source>
        <dbReference type="ARBA" id="ARBA00008333"/>
    </source>
</evidence>
<comment type="similarity">
    <text evidence="2">Belongs to the oxidase-dependent Fe transporter (OFeT) (TC 9.A.10.1) family.</text>
</comment>
<dbReference type="EMBL" id="CALLCH030000014">
    <property type="protein sequence ID" value="CAI4215957.1"/>
    <property type="molecule type" value="Genomic_DNA"/>
</dbReference>
<dbReference type="Proteomes" id="UP000838763">
    <property type="component" value="Unassembled WGS sequence"/>
</dbReference>
<evidence type="ECO:0000256" key="4">
    <source>
        <dbReference type="ARBA" id="ARBA00022692"/>
    </source>
</evidence>
<protein>
    <recommendedName>
        <fullName evidence="10">Plasma membrane iron permease</fullName>
    </recommendedName>
</protein>
<comment type="subcellular location">
    <subcellularLocation>
        <location evidence="1">Membrane</location>
        <topology evidence="1">Multi-pass membrane protein</topology>
    </subcellularLocation>
</comment>
<comment type="caution">
    <text evidence="8">The sequence shown here is derived from an EMBL/GenBank/DDBJ whole genome shotgun (WGS) entry which is preliminary data.</text>
</comment>
<name>A0A9P1H4Q3_9PEZI</name>
<feature type="transmembrane region" description="Helical" evidence="7">
    <location>
        <begin position="211"/>
        <end position="233"/>
    </location>
</feature>
<dbReference type="PANTHER" id="PTHR31632">
    <property type="entry name" value="IRON TRANSPORTER FTH1"/>
    <property type="match status" value="1"/>
</dbReference>
<keyword evidence="3" id="KW-0408">Iron</keyword>
<dbReference type="Pfam" id="PF03239">
    <property type="entry name" value="FTR1"/>
    <property type="match status" value="1"/>
</dbReference>
<evidence type="ECO:0000256" key="6">
    <source>
        <dbReference type="ARBA" id="ARBA00023136"/>
    </source>
</evidence>
<evidence type="ECO:0000313" key="8">
    <source>
        <dbReference type="EMBL" id="CAI4215957.1"/>
    </source>
</evidence>
<dbReference type="PANTHER" id="PTHR31632:SF2">
    <property type="entry name" value="PLASMA MEMBRANE IRON PERMEASE"/>
    <property type="match status" value="1"/>
</dbReference>
<keyword evidence="3" id="KW-0410">Iron transport</keyword>
<organism evidence="8 9">
    <name type="scientific">Parascedosporium putredinis</name>
    <dbReference type="NCBI Taxonomy" id="1442378"/>
    <lineage>
        <taxon>Eukaryota</taxon>
        <taxon>Fungi</taxon>
        <taxon>Dikarya</taxon>
        <taxon>Ascomycota</taxon>
        <taxon>Pezizomycotina</taxon>
        <taxon>Sordariomycetes</taxon>
        <taxon>Hypocreomycetidae</taxon>
        <taxon>Microascales</taxon>
        <taxon>Microascaceae</taxon>
        <taxon>Parascedosporium</taxon>
    </lineage>
</organism>
<sequence>MTKQVFSVPVFLIVLRETIEAAIVVSVLLAFLKQTLGGPNGDRAAYKKLVKHVWIGALLGFLLCLIIGGAVIGTFYRLGRNVWESAENIYEGVFYLVAGLIITVVGAALLRIGKMQEKWRLKLAKALDTPTPSTNAAGRFKRFTMKYSLFLLSFITVSREGIEGVVFVSGVSFSAPATAIPLPVVVGLIIGIFIGYLLYKGGSLATLRVFLIVSTCLLYLVAAGLVARAVWYFEADRWNKIVGGDAAELGDGPGSYDIHRSVWHVNCCSPELNGGGGWGIFNGILGWTNSATYSTIITYNIYWLIVIISFLSMGYLDLHGHWPLIGRKTTRQQDSDQEPSVG</sequence>
<keyword evidence="4 7" id="KW-0812">Transmembrane</keyword>
<feature type="transmembrane region" description="Helical" evidence="7">
    <location>
        <begin position="6"/>
        <end position="32"/>
    </location>
</feature>
<gene>
    <name evidence="8" type="ORF">PPNO1_LOCUS5630</name>
</gene>
<keyword evidence="3" id="KW-0406">Ion transport</keyword>
<dbReference type="GO" id="GO:0015093">
    <property type="term" value="F:ferrous iron transmembrane transporter activity"/>
    <property type="evidence" value="ECO:0007669"/>
    <property type="project" value="TreeGrafter"/>
</dbReference>
<evidence type="ECO:0000256" key="5">
    <source>
        <dbReference type="ARBA" id="ARBA00022989"/>
    </source>
</evidence>
<keyword evidence="3" id="KW-0813">Transport</keyword>
<evidence type="ECO:0000313" key="9">
    <source>
        <dbReference type="Proteomes" id="UP000838763"/>
    </source>
</evidence>
<evidence type="ECO:0000256" key="1">
    <source>
        <dbReference type="ARBA" id="ARBA00004141"/>
    </source>
</evidence>
<feature type="transmembrane region" description="Helical" evidence="7">
    <location>
        <begin position="296"/>
        <end position="318"/>
    </location>
</feature>
<keyword evidence="5 7" id="KW-1133">Transmembrane helix</keyword>
<feature type="transmembrane region" description="Helical" evidence="7">
    <location>
        <begin position="179"/>
        <end position="199"/>
    </location>
</feature>
<reference evidence="8" key="1">
    <citation type="submission" date="2022-11" db="EMBL/GenBank/DDBJ databases">
        <authorList>
            <person name="Scott C."/>
            <person name="Bruce N."/>
        </authorList>
    </citation>
    <scope>NUCLEOTIDE SEQUENCE</scope>
</reference>
<evidence type="ECO:0000256" key="7">
    <source>
        <dbReference type="SAM" id="Phobius"/>
    </source>
</evidence>
<keyword evidence="9" id="KW-1185">Reference proteome</keyword>
<dbReference type="OrthoDB" id="4364at2759"/>
<feature type="transmembrane region" description="Helical" evidence="7">
    <location>
        <begin position="149"/>
        <end position="173"/>
    </location>
</feature>
<dbReference type="InterPro" id="IPR004923">
    <property type="entry name" value="FTR1/Fip1/EfeU"/>
</dbReference>
<feature type="transmembrane region" description="Helical" evidence="7">
    <location>
        <begin position="53"/>
        <end position="72"/>
    </location>
</feature>